<dbReference type="OrthoDB" id="5813196at2759"/>
<dbReference type="AlphaFoldDB" id="A0A8J2M546"/>
<protein>
    <submittedName>
        <fullName evidence="1">Uncharacterized protein</fullName>
    </submittedName>
</protein>
<organism evidence="1 2">
    <name type="scientific">Cercopithifilaria johnstoni</name>
    <dbReference type="NCBI Taxonomy" id="2874296"/>
    <lineage>
        <taxon>Eukaryota</taxon>
        <taxon>Metazoa</taxon>
        <taxon>Ecdysozoa</taxon>
        <taxon>Nematoda</taxon>
        <taxon>Chromadorea</taxon>
        <taxon>Rhabditida</taxon>
        <taxon>Spirurina</taxon>
        <taxon>Spiruromorpha</taxon>
        <taxon>Filarioidea</taxon>
        <taxon>Onchocercidae</taxon>
        <taxon>Cercopithifilaria</taxon>
    </lineage>
</organism>
<evidence type="ECO:0000313" key="2">
    <source>
        <dbReference type="Proteomes" id="UP000746747"/>
    </source>
</evidence>
<feature type="non-terminal residue" evidence="1">
    <location>
        <position position="1"/>
    </location>
</feature>
<gene>
    <name evidence="1" type="ORF">CJOHNSTONI_LOCUS9240</name>
</gene>
<dbReference type="EMBL" id="CAKAEH010001825">
    <property type="protein sequence ID" value="CAG9539660.1"/>
    <property type="molecule type" value="Genomic_DNA"/>
</dbReference>
<reference evidence="1" key="1">
    <citation type="submission" date="2021-09" db="EMBL/GenBank/DDBJ databases">
        <authorList>
            <consortium name="Pathogen Informatics"/>
        </authorList>
    </citation>
    <scope>NUCLEOTIDE SEQUENCE</scope>
</reference>
<sequence length="114" mass="13694">MWLARLALRSNYSTQMTAKRQITSSTKNQEKWRAKWNNFTEKIDFWKCNGDGLWGINQDLSFFIDVYFLWRYSCTYDVTIQHLVKRIQGTGWKGGNQFLWYAIENRFSHECAYA</sequence>
<keyword evidence="2" id="KW-1185">Reference proteome</keyword>
<evidence type="ECO:0000313" key="1">
    <source>
        <dbReference type="EMBL" id="CAG9539660.1"/>
    </source>
</evidence>
<accession>A0A8J2M546</accession>
<dbReference type="Proteomes" id="UP000746747">
    <property type="component" value="Unassembled WGS sequence"/>
</dbReference>
<proteinExistence type="predicted"/>
<comment type="caution">
    <text evidence="1">The sequence shown here is derived from an EMBL/GenBank/DDBJ whole genome shotgun (WGS) entry which is preliminary data.</text>
</comment>
<name>A0A8J2M546_9BILA</name>